<dbReference type="Gramene" id="CDP21441">
    <property type="protein sequence ID" value="CDP21441"/>
    <property type="gene ID" value="GSCOC_T00004694001"/>
</dbReference>
<dbReference type="OMA" id="SHEYLQM"/>
<reference evidence="3" key="1">
    <citation type="journal article" date="2014" name="Science">
        <title>The coffee genome provides insight into the convergent evolution of caffeine biosynthesis.</title>
        <authorList>
            <person name="Denoeud F."/>
            <person name="Carretero-Paulet L."/>
            <person name="Dereeper A."/>
            <person name="Droc G."/>
            <person name="Guyot R."/>
            <person name="Pietrella M."/>
            <person name="Zheng C."/>
            <person name="Alberti A."/>
            <person name="Anthony F."/>
            <person name="Aprea G."/>
            <person name="Aury J.M."/>
            <person name="Bento P."/>
            <person name="Bernard M."/>
            <person name="Bocs S."/>
            <person name="Campa C."/>
            <person name="Cenci A."/>
            <person name="Combes M.C."/>
            <person name="Crouzillat D."/>
            <person name="Da Silva C."/>
            <person name="Daddiego L."/>
            <person name="De Bellis F."/>
            <person name="Dussert S."/>
            <person name="Garsmeur O."/>
            <person name="Gayraud T."/>
            <person name="Guignon V."/>
            <person name="Jahn K."/>
            <person name="Jamilloux V."/>
            <person name="Joet T."/>
            <person name="Labadie K."/>
            <person name="Lan T."/>
            <person name="Leclercq J."/>
            <person name="Lepelley M."/>
            <person name="Leroy T."/>
            <person name="Li L.T."/>
            <person name="Librado P."/>
            <person name="Lopez L."/>
            <person name="Munoz A."/>
            <person name="Noel B."/>
            <person name="Pallavicini A."/>
            <person name="Perrotta G."/>
            <person name="Poncet V."/>
            <person name="Pot D."/>
            <person name="Priyono X."/>
            <person name="Rigoreau M."/>
            <person name="Rouard M."/>
            <person name="Rozas J."/>
            <person name="Tranchant-Dubreuil C."/>
            <person name="VanBuren R."/>
            <person name="Zhang Q."/>
            <person name="Andrade A.C."/>
            <person name="Argout X."/>
            <person name="Bertrand B."/>
            <person name="de Kochko A."/>
            <person name="Graziosi G."/>
            <person name="Henry R.J."/>
            <person name="Jayarama X."/>
            <person name="Ming R."/>
            <person name="Nagai C."/>
            <person name="Rounsley S."/>
            <person name="Sankoff D."/>
            <person name="Giuliano G."/>
            <person name="Albert V.A."/>
            <person name="Wincker P."/>
            <person name="Lashermes P."/>
        </authorList>
    </citation>
    <scope>NUCLEOTIDE SEQUENCE [LARGE SCALE GENOMIC DNA]</scope>
    <source>
        <strain evidence="3">cv. DH200-94</strain>
    </source>
</reference>
<keyword evidence="3" id="KW-1185">Reference proteome</keyword>
<dbReference type="PhylomeDB" id="A0A068VL61"/>
<dbReference type="SUPFAM" id="SSF52047">
    <property type="entry name" value="RNI-like"/>
    <property type="match status" value="1"/>
</dbReference>
<dbReference type="InterPro" id="IPR032675">
    <property type="entry name" value="LRR_dom_sf"/>
</dbReference>
<gene>
    <name evidence="2" type="ORF">GSCOC_T00004694001</name>
</gene>
<evidence type="ECO:0000313" key="3">
    <source>
        <dbReference type="Proteomes" id="UP000295252"/>
    </source>
</evidence>
<dbReference type="InParanoid" id="A0A068VL61"/>
<protein>
    <submittedName>
        <fullName evidence="2">DH200=94 genomic scaffold, scaffold_4137</fullName>
    </submittedName>
</protein>
<dbReference type="PANTHER" id="PTHR36766:SF70">
    <property type="entry name" value="DISEASE RESISTANCE PROTEIN RGA4"/>
    <property type="match status" value="1"/>
</dbReference>
<keyword evidence="1" id="KW-0611">Plant defense</keyword>
<sequence length="361" mass="40820">TDMLERLCLFPSLDVLEIKKNCHVLLAEKVLSNIANLSSLELRGGGRQRIESLKLVKQPESSLSIDGCNSLPTDMLERLCLFPTLQRVELIFVDNITTLRGMSCAACLKRLIVSFCKNLRELPEDIYQFQALEDLMIRSCRRIDSFGYPNPKNSFGQKSLLKSLKQFTVSWCNELTRLPVEMFESCTSLRELNLSYCRILVGFGYLTGLREVTIGPFSDDSVIEFDWAGLASSSSLRHVSLSGMRDTKSLPHQLQNSTTITSLSLLFFAAIEALPDWLGNLASLEELILFDCQKLEYLPSVDAMERLKLRRLKIRYCPLLERRCTLESGSEWPKISNIPEREIDRATSANEALSSDSAETL</sequence>
<proteinExistence type="predicted"/>
<dbReference type="AlphaFoldDB" id="A0A068VL61"/>
<evidence type="ECO:0000313" key="2">
    <source>
        <dbReference type="EMBL" id="CDP21441.1"/>
    </source>
</evidence>
<name>A0A068VL61_COFCA</name>
<dbReference type="EMBL" id="HG743221">
    <property type="protein sequence ID" value="CDP21441.1"/>
    <property type="molecule type" value="Genomic_DNA"/>
</dbReference>
<feature type="non-terminal residue" evidence="2">
    <location>
        <position position="1"/>
    </location>
</feature>
<dbReference type="Proteomes" id="UP000295252">
    <property type="component" value="Unassembled WGS sequence"/>
</dbReference>
<dbReference type="Gene3D" id="3.80.10.10">
    <property type="entry name" value="Ribonuclease Inhibitor"/>
    <property type="match status" value="2"/>
</dbReference>
<dbReference type="GO" id="GO:0006952">
    <property type="term" value="P:defense response"/>
    <property type="evidence" value="ECO:0007669"/>
    <property type="project" value="UniProtKB-KW"/>
</dbReference>
<dbReference type="PANTHER" id="PTHR36766">
    <property type="entry name" value="PLANT BROAD-SPECTRUM MILDEW RESISTANCE PROTEIN RPW8"/>
    <property type="match status" value="1"/>
</dbReference>
<evidence type="ECO:0000256" key="1">
    <source>
        <dbReference type="ARBA" id="ARBA00022821"/>
    </source>
</evidence>
<accession>A0A068VL61</accession>
<organism evidence="2 3">
    <name type="scientific">Coffea canephora</name>
    <name type="common">Robusta coffee</name>
    <dbReference type="NCBI Taxonomy" id="49390"/>
    <lineage>
        <taxon>Eukaryota</taxon>
        <taxon>Viridiplantae</taxon>
        <taxon>Streptophyta</taxon>
        <taxon>Embryophyta</taxon>
        <taxon>Tracheophyta</taxon>
        <taxon>Spermatophyta</taxon>
        <taxon>Magnoliopsida</taxon>
        <taxon>eudicotyledons</taxon>
        <taxon>Gunneridae</taxon>
        <taxon>Pentapetalae</taxon>
        <taxon>asterids</taxon>
        <taxon>lamiids</taxon>
        <taxon>Gentianales</taxon>
        <taxon>Rubiaceae</taxon>
        <taxon>Ixoroideae</taxon>
        <taxon>Gardenieae complex</taxon>
        <taxon>Bertiereae - Coffeeae clade</taxon>
        <taxon>Coffeeae</taxon>
        <taxon>Coffea</taxon>
    </lineage>
</organism>